<name>A0A383E1Q2_9ZZZZ</name>
<reference evidence="2" key="1">
    <citation type="submission" date="2018-05" db="EMBL/GenBank/DDBJ databases">
        <authorList>
            <person name="Lanie J.A."/>
            <person name="Ng W.-L."/>
            <person name="Kazmierczak K.M."/>
            <person name="Andrzejewski T.M."/>
            <person name="Davidsen T.M."/>
            <person name="Wayne K.J."/>
            <person name="Tettelin H."/>
            <person name="Glass J.I."/>
            <person name="Rusch D."/>
            <person name="Podicherti R."/>
            <person name="Tsui H.-C.T."/>
            <person name="Winkler M.E."/>
        </authorList>
    </citation>
    <scope>NUCLEOTIDE SEQUENCE</scope>
</reference>
<dbReference type="EMBL" id="UINC01222130">
    <property type="protein sequence ID" value="SVE50777.1"/>
    <property type="molecule type" value="Genomic_DNA"/>
</dbReference>
<evidence type="ECO:0000256" key="1">
    <source>
        <dbReference type="SAM" id="MobiDB-lite"/>
    </source>
</evidence>
<dbReference type="AlphaFoldDB" id="A0A383E1Q2"/>
<sequence length="179" mass="20567">PNRTPPVLRGLSLTHRCLRQRRHPDGDRRPSVPDLLLRRRGRRLAARRRQRRGVRQVALEEGWGPRRPLRHPRSPRWFPFRVPRPAGTRPRAALHRLERRLRQVDFRAHCGWHLALLRRQTGRGDRGRRTPAGGSFAESLQGAPSSASRGIRGEGCSLHCERTPLRARQAPIGLLLPKV</sequence>
<accession>A0A383E1Q2</accession>
<feature type="non-terminal residue" evidence="2">
    <location>
        <position position="1"/>
    </location>
</feature>
<feature type="non-terminal residue" evidence="2">
    <location>
        <position position="179"/>
    </location>
</feature>
<protein>
    <submittedName>
        <fullName evidence="2">Uncharacterized protein</fullName>
    </submittedName>
</protein>
<feature type="region of interest" description="Disordered" evidence="1">
    <location>
        <begin position="121"/>
        <end position="152"/>
    </location>
</feature>
<evidence type="ECO:0000313" key="2">
    <source>
        <dbReference type="EMBL" id="SVE50777.1"/>
    </source>
</evidence>
<gene>
    <name evidence="2" type="ORF">METZ01_LOCUS503631</name>
</gene>
<organism evidence="2">
    <name type="scientific">marine metagenome</name>
    <dbReference type="NCBI Taxonomy" id="408172"/>
    <lineage>
        <taxon>unclassified sequences</taxon>
        <taxon>metagenomes</taxon>
        <taxon>ecological metagenomes</taxon>
    </lineage>
</organism>
<proteinExistence type="predicted"/>